<dbReference type="EMBL" id="JAUSTW010000007">
    <property type="protein sequence ID" value="MDQ0200745.1"/>
    <property type="molecule type" value="Genomic_DNA"/>
</dbReference>
<dbReference type="RefSeq" id="WP_307411094.1">
    <property type="nucleotide sequence ID" value="NZ_JAUSTW010000007.1"/>
</dbReference>
<dbReference type="InterPro" id="IPR001173">
    <property type="entry name" value="Glyco_trans_2-like"/>
</dbReference>
<protein>
    <submittedName>
        <fullName evidence="3">Glycosyltransferase involved in cell wall biosynthesis</fullName>
    </submittedName>
</protein>
<comment type="caution">
    <text evidence="3">The sequence shown here is derived from an EMBL/GenBank/DDBJ whole genome shotgun (WGS) entry which is preliminary data.</text>
</comment>
<dbReference type="Gene3D" id="3.90.550.10">
    <property type="entry name" value="Spore Coat Polysaccharide Biosynthesis Protein SpsA, Chain A"/>
    <property type="match status" value="1"/>
</dbReference>
<evidence type="ECO:0000313" key="4">
    <source>
        <dbReference type="Proteomes" id="UP001224122"/>
    </source>
</evidence>
<organism evidence="3 4">
    <name type="scientific">Neobacillus ginsengisoli</name>
    <dbReference type="NCBI Taxonomy" id="904295"/>
    <lineage>
        <taxon>Bacteria</taxon>
        <taxon>Bacillati</taxon>
        <taxon>Bacillota</taxon>
        <taxon>Bacilli</taxon>
        <taxon>Bacillales</taxon>
        <taxon>Bacillaceae</taxon>
        <taxon>Neobacillus</taxon>
    </lineage>
</organism>
<dbReference type="Pfam" id="PF00535">
    <property type="entry name" value="Glycos_transf_2"/>
    <property type="match status" value="1"/>
</dbReference>
<sequence>MAMMNVSLKSPKDLDGGNTVGALPLVSVVVATYQRDSALEKALLSLMRQTYEPIEIVVIDDNAEMKWNQKVDDIICNINKKFHRQIVYIKNEVNKGSAETRNIGIKTASGKYITFLDDDDIYLANKIEEQIIPMIKSNSDYSITDLKLYNEAGKLIDTRRREYVRSTEKEDLIRYHIMYHITGTDTMMFKKSYLIKIGGFPKIDIGDEFYLMERAIMAGGKFLYLNHCNVKAYVHSTTDGLSSGDTKISGENQLYQYKKTFFDRLTKADIRYIKARHYAVLAFAELRRKKKTRFVKYSLFAFLSGPVSCAKVVKNMR</sequence>
<dbReference type="Proteomes" id="UP001224122">
    <property type="component" value="Unassembled WGS sequence"/>
</dbReference>
<feature type="domain" description="Glycosyltransferase 2-like" evidence="2">
    <location>
        <begin position="27"/>
        <end position="193"/>
    </location>
</feature>
<dbReference type="CDD" id="cd00761">
    <property type="entry name" value="Glyco_tranf_GTA_type"/>
    <property type="match status" value="1"/>
</dbReference>
<dbReference type="InterPro" id="IPR029044">
    <property type="entry name" value="Nucleotide-diphossugar_trans"/>
</dbReference>
<dbReference type="PANTHER" id="PTHR22916">
    <property type="entry name" value="GLYCOSYLTRANSFERASE"/>
    <property type="match status" value="1"/>
</dbReference>
<dbReference type="PANTHER" id="PTHR22916:SF3">
    <property type="entry name" value="UDP-GLCNAC:BETAGAL BETA-1,3-N-ACETYLGLUCOSAMINYLTRANSFERASE-LIKE PROTEIN 1"/>
    <property type="match status" value="1"/>
</dbReference>
<evidence type="ECO:0000259" key="2">
    <source>
        <dbReference type="Pfam" id="PF00535"/>
    </source>
</evidence>
<reference evidence="3 4" key="1">
    <citation type="submission" date="2023-07" db="EMBL/GenBank/DDBJ databases">
        <title>Genomic Encyclopedia of Type Strains, Phase IV (KMG-IV): sequencing the most valuable type-strain genomes for metagenomic binning, comparative biology and taxonomic classification.</title>
        <authorList>
            <person name="Goeker M."/>
        </authorList>
    </citation>
    <scope>NUCLEOTIDE SEQUENCE [LARGE SCALE GENOMIC DNA]</scope>
    <source>
        <strain evidence="3 4">DSM 27594</strain>
    </source>
</reference>
<comment type="similarity">
    <text evidence="1">Belongs to the glycosyltransferase 2 family.</text>
</comment>
<evidence type="ECO:0000313" key="3">
    <source>
        <dbReference type="EMBL" id="MDQ0200745.1"/>
    </source>
</evidence>
<keyword evidence="4" id="KW-1185">Reference proteome</keyword>
<name>A0ABT9XZR7_9BACI</name>
<dbReference type="SUPFAM" id="SSF53448">
    <property type="entry name" value="Nucleotide-diphospho-sugar transferases"/>
    <property type="match status" value="1"/>
</dbReference>
<accession>A0ABT9XZR7</accession>
<evidence type="ECO:0000256" key="1">
    <source>
        <dbReference type="ARBA" id="ARBA00006739"/>
    </source>
</evidence>
<proteinExistence type="inferred from homology"/>
<gene>
    <name evidence="3" type="ORF">J2S10_003947</name>
</gene>